<evidence type="ECO:0000313" key="2">
    <source>
        <dbReference type="EMBL" id="APH39733.1"/>
    </source>
</evidence>
<gene>
    <name evidence="2" type="ORF">BHR79_09755</name>
</gene>
<proteinExistence type="predicted"/>
<accession>A0A1L3Q4I5</accession>
<name>A0A1L3Q4I5_9EURY</name>
<keyword evidence="1" id="KW-0472">Membrane</keyword>
<dbReference type="Proteomes" id="UP000186879">
    <property type="component" value="Chromosome"/>
</dbReference>
<dbReference type="InterPro" id="IPR012546">
    <property type="entry name" value="DUF1699"/>
</dbReference>
<dbReference type="AlphaFoldDB" id="A0A1L3Q4I5"/>
<keyword evidence="3" id="KW-1185">Reference proteome</keyword>
<keyword evidence="1" id="KW-1133">Transmembrane helix</keyword>
<feature type="transmembrane region" description="Helical" evidence="1">
    <location>
        <begin position="6"/>
        <end position="24"/>
    </location>
</feature>
<keyword evidence="1" id="KW-0812">Transmembrane</keyword>
<evidence type="ECO:0008006" key="4">
    <source>
        <dbReference type="Google" id="ProtNLM"/>
    </source>
</evidence>
<dbReference type="KEGG" id="mhaz:BHR79_09755"/>
<dbReference type="EMBL" id="CP017921">
    <property type="protein sequence ID" value="APH39733.1"/>
    <property type="molecule type" value="Genomic_DNA"/>
</dbReference>
<reference evidence="2 3" key="1">
    <citation type="submission" date="2016-10" db="EMBL/GenBank/DDBJ databases">
        <title>Methanohalophilus halophilus.</title>
        <authorList>
            <person name="L'haridon S."/>
        </authorList>
    </citation>
    <scope>NUCLEOTIDE SEQUENCE [LARGE SCALE GENOMIC DNA]</scope>
    <source>
        <strain evidence="2 3">Z-7982</strain>
    </source>
</reference>
<evidence type="ECO:0000256" key="1">
    <source>
        <dbReference type="SAM" id="Phobius"/>
    </source>
</evidence>
<sequence>MFPKITIIKFIIYAVKLYMGVYYLKIRMLNSRNEINRLGEDEKFIHFSFRPSDIDILEILKNCPNLKAAQIPPSYMKSLSGNVPKILKMQGVELLKGDLKGTKVIKYMEVIET</sequence>
<protein>
    <recommendedName>
        <fullName evidence="4">DUF1699 family protein</fullName>
    </recommendedName>
</protein>
<evidence type="ECO:0000313" key="3">
    <source>
        <dbReference type="Proteomes" id="UP000186879"/>
    </source>
</evidence>
<dbReference type="Pfam" id="PF08004">
    <property type="entry name" value="DUF1699"/>
    <property type="match status" value="1"/>
</dbReference>
<organism evidence="2 3">
    <name type="scientific">Methanohalophilus halophilus</name>
    <dbReference type="NCBI Taxonomy" id="2177"/>
    <lineage>
        <taxon>Archaea</taxon>
        <taxon>Methanobacteriati</taxon>
        <taxon>Methanobacteriota</taxon>
        <taxon>Stenosarchaea group</taxon>
        <taxon>Methanomicrobia</taxon>
        <taxon>Methanosarcinales</taxon>
        <taxon>Methanosarcinaceae</taxon>
        <taxon>Methanohalophilus</taxon>
    </lineage>
</organism>